<keyword evidence="5" id="KW-0997">Cell inner membrane</keyword>
<feature type="compositionally biased region" description="Low complexity" evidence="10">
    <location>
        <begin position="190"/>
        <end position="202"/>
    </location>
</feature>
<dbReference type="GO" id="GO:0031992">
    <property type="term" value="F:energy transducer activity"/>
    <property type="evidence" value="ECO:0007669"/>
    <property type="project" value="TreeGrafter"/>
</dbReference>
<feature type="region of interest" description="Disordered" evidence="10">
    <location>
        <begin position="1"/>
        <end position="25"/>
    </location>
</feature>
<feature type="compositionally biased region" description="Low complexity" evidence="10">
    <location>
        <begin position="160"/>
        <end position="177"/>
    </location>
</feature>
<evidence type="ECO:0000256" key="1">
    <source>
        <dbReference type="ARBA" id="ARBA00004383"/>
    </source>
</evidence>
<keyword evidence="6 11" id="KW-0812">Transmembrane</keyword>
<gene>
    <name evidence="13" type="ORF">C7378_2169</name>
</gene>
<dbReference type="InterPro" id="IPR051045">
    <property type="entry name" value="TonB-dependent_transducer"/>
</dbReference>
<dbReference type="OrthoDB" id="120429at2"/>
<dbReference type="InterPro" id="IPR006260">
    <property type="entry name" value="TonB/TolA_C"/>
</dbReference>
<feature type="region of interest" description="Disordered" evidence="10">
    <location>
        <begin position="144"/>
        <end position="218"/>
    </location>
</feature>
<evidence type="ECO:0000256" key="8">
    <source>
        <dbReference type="ARBA" id="ARBA00022989"/>
    </source>
</evidence>
<dbReference type="Pfam" id="PF03544">
    <property type="entry name" value="TonB_C"/>
    <property type="match status" value="1"/>
</dbReference>
<evidence type="ECO:0000256" key="10">
    <source>
        <dbReference type="SAM" id="MobiDB-lite"/>
    </source>
</evidence>
<evidence type="ECO:0000259" key="12">
    <source>
        <dbReference type="Pfam" id="PF03544"/>
    </source>
</evidence>
<dbReference type="Proteomes" id="UP000295210">
    <property type="component" value="Unassembled WGS sequence"/>
</dbReference>
<dbReference type="InterPro" id="IPR037682">
    <property type="entry name" value="TonB_C"/>
</dbReference>
<keyword evidence="9 11" id="KW-0472">Membrane</keyword>
<dbReference type="GO" id="GO:0015031">
    <property type="term" value="P:protein transport"/>
    <property type="evidence" value="ECO:0007669"/>
    <property type="project" value="UniProtKB-KW"/>
</dbReference>
<feature type="region of interest" description="Disordered" evidence="10">
    <location>
        <begin position="99"/>
        <end position="132"/>
    </location>
</feature>
<evidence type="ECO:0000256" key="11">
    <source>
        <dbReference type="SAM" id="Phobius"/>
    </source>
</evidence>
<dbReference type="Gene3D" id="3.30.1150.10">
    <property type="match status" value="1"/>
</dbReference>
<dbReference type="GO" id="GO:0055085">
    <property type="term" value="P:transmembrane transport"/>
    <property type="evidence" value="ECO:0007669"/>
    <property type="project" value="InterPro"/>
</dbReference>
<proteinExistence type="inferred from homology"/>
<evidence type="ECO:0000313" key="13">
    <source>
        <dbReference type="EMBL" id="TCK72584.1"/>
    </source>
</evidence>
<feature type="transmembrane region" description="Helical" evidence="11">
    <location>
        <begin position="54"/>
        <end position="71"/>
    </location>
</feature>
<keyword evidence="3" id="KW-0813">Transport</keyword>
<dbReference type="RefSeq" id="WP_131996092.1">
    <property type="nucleotide sequence ID" value="NZ_SMGK01000003.1"/>
</dbReference>
<keyword evidence="8 11" id="KW-1133">Transmembrane helix</keyword>
<evidence type="ECO:0000256" key="3">
    <source>
        <dbReference type="ARBA" id="ARBA00022448"/>
    </source>
</evidence>
<feature type="domain" description="TonB C-terminal" evidence="12">
    <location>
        <begin position="297"/>
        <end position="348"/>
    </location>
</feature>
<feature type="compositionally biased region" description="Pro residues" evidence="10">
    <location>
        <begin position="146"/>
        <end position="158"/>
    </location>
</feature>
<comment type="similarity">
    <text evidence="2">Belongs to the TonB family.</text>
</comment>
<evidence type="ECO:0000256" key="7">
    <source>
        <dbReference type="ARBA" id="ARBA00022927"/>
    </source>
</evidence>
<keyword evidence="4" id="KW-1003">Cell membrane</keyword>
<evidence type="ECO:0000256" key="5">
    <source>
        <dbReference type="ARBA" id="ARBA00022519"/>
    </source>
</evidence>
<dbReference type="EMBL" id="SMGK01000003">
    <property type="protein sequence ID" value="TCK72584.1"/>
    <property type="molecule type" value="Genomic_DNA"/>
</dbReference>
<keyword evidence="7" id="KW-0653">Protein transport</keyword>
<feature type="region of interest" description="Disordered" evidence="10">
    <location>
        <begin position="231"/>
        <end position="255"/>
    </location>
</feature>
<dbReference type="PANTHER" id="PTHR33446">
    <property type="entry name" value="PROTEIN TONB-RELATED"/>
    <property type="match status" value="1"/>
</dbReference>
<dbReference type="AlphaFoldDB" id="A0A4R1L3L0"/>
<name>A0A4R1L3L0_9BACT</name>
<evidence type="ECO:0000256" key="2">
    <source>
        <dbReference type="ARBA" id="ARBA00006555"/>
    </source>
</evidence>
<accession>A0A4R1L3L0</accession>
<reference evidence="13 14" key="1">
    <citation type="submission" date="2019-03" db="EMBL/GenBank/DDBJ databases">
        <title>Genomic Encyclopedia of Type Strains, Phase IV (KMG-IV): sequencing the most valuable type-strain genomes for metagenomic binning, comparative biology and taxonomic classification.</title>
        <authorList>
            <person name="Goeker M."/>
        </authorList>
    </citation>
    <scope>NUCLEOTIDE SEQUENCE [LARGE SCALE GENOMIC DNA]</scope>
    <source>
        <strain evidence="13 14">DSM 103428</strain>
    </source>
</reference>
<comment type="caution">
    <text evidence="13">The sequence shown here is derived from an EMBL/GenBank/DDBJ whole genome shotgun (WGS) entry which is preliminary data.</text>
</comment>
<dbReference type="SUPFAM" id="SSF74653">
    <property type="entry name" value="TolA/TonB C-terminal domain"/>
    <property type="match status" value="1"/>
</dbReference>
<evidence type="ECO:0000256" key="4">
    <source>
        <dbReference type="ARBA" id="ARBA00022475"/>
    </source>
</evidence>
<protein>
    <submittedName>
        <fullName evidence="13">TonB family protein</fullName>
    </submittedName>
</protein>
<evidence type="ECO:0000313" key="14">
    <source>
        <dbReference type="Proteomes" id="UP000295210"/>
    </source>
</evidence>
<comment type="subcellular location">
    <subcellularLocation>
        <location evidence="1">Cell inner membrane</location>
        <topology evidence="1">Single-pass membrane protein</topology>
        <orientation evidence="1">Periplasmic side</orientation>
    </subcellularLocation>
</comment>
<organism evidence="13 14">
    <name type="scientific">Acidipila rosea</name>
    <dbReference type="NCBI Taxonomy" id="768535"/>
    <lineage>
        <taxon>Bacteria</taxon>
        <taxon>Pseudomonadati</taxon>
        <taxon>Acidobacteriota</taxon>
        <taxon>Terriglobia</taxon>
        <taxon>Terriglobales</taxon>
        <taxon>Acidobacteriaceae</taxon>
        <taxon>Acidipila</taxon>
    </lineage>
</organism>
<sequence>MPITELPPTSPGTPPERLRRSRRRPRYEELEPHDLLHVIDDLEDERARARIREMVWISLLAHLLFFWYLAYGPRYFRHVMVRDPSVILKQREKELTYLDMPPDALKQIRPKKQAPLSDKNRQAQTQHPTLDKKTLQELEAMRRAGPPVPQLPPGPKPAPKQEQAQPQPAQQMAQAQPQPQPQPKQPPTQPLQQSQQSQLEAPKPAPTKPDFNTGPATAGDAIKQAMKQAQQPGVFNGGGGGDMGRNAPSSHGGMNGAVDILSDTLGVDFGPYMQRVIYDTKRAWYPIIPVSAQPPLNRQGKVAIRFKIMPDGSVKSMTLELPSGDVSLDRAAWGGITGASPYPPLPKNFKGPFLELRFYFLYNIRPGDE</sequence>
<keyword evidence="14" id="KW-1185">Reference proteome</keyword>
<dbReference type="GO" id="GO:0098797">
    <property type="term" value="C:plasma membrane protein complex"/>
    <property type="evidence" value="ECO:0007669"/>
    <property type="project" value="TreeGrafter"/>
</dbReference>
<evidence type="ECO:0000256" key="6">
    <source>
        <dbReference type="ARBA" id="ARBA00022692"/>
    </source>
</evidence>
<evidence type="ECO:0000256" key="9">
    <source>
        <dbReference type="ARBA" id="ARBA00023136"/>
    </source>
</evidence>
<dbReference type="PANTHER" id="PTHR33446:SF2">
    <property type="entry name" value="PROTEIN TONB"/>
    <property type="match status" value="1"/>
</dbReference>
<feature type="compositionally biased region" description="Pro residues" evidence="10">
    <location>
        <begin position="178"/>
        <end position="189"/>
    </location>
</feature>
<dbReference type="NCBIfam" id="TIGR01352">
    <property type="entry name" value="tonB_Cterm"/>
    <property type="match status" value="1"/>
</dbReference>